<dbReference type="InterPro" id="IPR036388">
    <property type="entry name" value="WH-like_DNA-bd_sf"/>
</dbReference>
<dbReference type="InterPro" id="IPR005119">
    <property type="entry name" value="LysR_subst-bd"/>
</dbReference>
<feature type="domain" description="HTH lysR-type" evidence="5">
    <location>
        <begin position="1"/>
        <end position="59"/>
    </location>
</feature>
<dbReference type="CDD" id="cd08477">
    <property type="entry name" value="PBP2_CrgA_like_8"/>
    <property type="match status" value="1"/>
</dbReference>
<evidence type="ECO:0000256" key="4">
    <source>
        <dbReference type="ARBA" id="ARBA00023163"/>
    </source>
</evidence>
<keyword evidence="2" id="KW-0805">Transcription regulation</keyword>
<evidence type="ECO:0000256" key="2">
    <source>
        <dbReference type="ARBA" id="ARBA00023015"/>
    </source>
</evidence>
<dbReference type="InterPro" id="IPR000847">
    <property type="entry name" value="LysR_HTH_N"/>
</dbReference>
<dbReference type="SUPFAM" id="SSF53850">
    <property type="entry name" value="Periplasmic binding protein-like II"/>
    <property type="match status" value="1"/>
</dbReference>
<dbReference type="SUPFAM" id="SSF46785">
    <property type="entry name" value="Winged helix' DNA-binding domain"/>
    <property type="match status" value="1"/>
</dbReference>
<dbReference type="RefSeq" id="WP_161056194.1">
    <property type="nucleotide sequence ID" value="NZ_WWCT01000015.1"/>
</dbReference>
<evidence type="ECO:0000313" key="7">
    <source>
        <dbReference type="Proteomes" id="UP000642144"/>
    </source>
</evidence>
<protein>
    <submittedName>
        <fullName evidence="6">LysR family transcriptional regulator</fullName>
    </submittedName>
</protein>
<dbReference type="Pfam" id="PF00126">
    <property type="entry name" value="HTH_1"/>
    <property type="match status" value="1"/>
</dbReference>
<keyword evidence="4" id="KW-0804">Transcription</keyword>
<keyword evidence="7" id="KW-1185">Reference proteome</keyword>
<evidence type="ECO:0000256" key="1">
    <source>
        <dbReference type="ARBA" id="ARBA00009437"/>
    </source>
</evidence>
<reference evidence="6 7" key="1">
    <citation type="submission" date="2019-12" db="EMBL/GenBank/DDBJ databases">
        <title>Novel species isolated from a subtropical stream in China.</title>
        <authorList>
            <person name="Lu H."/>
        </authorList>
    </citation>
    <scope>NUCLEOTIDE SEQUENCE [LARGE SCALE GENOMIC DNA]</scope>
    <source>
        <strain evidence="6 7">CY42W</strain>
    </source>
</reference>
<dbReference type="Proteomes" id="UP000642144">
    <property type="component" value="Unassembled WGS sequence"/>
</dbReference>
<proteinExistence type="inferred from homology"/>
<dbReference type="PROSITE" id="PS50931">
    <property type="entry name" value="HTH_LYSR"/>
    <property type="match status" value="1"/>
</dbReference>
<evidence type="ECO:0000313" key="6">
    <source>
        <dbReference type="EMBL" id="MYN28359.1"/>
    </source>
</evidence>
<dbReference type="PANTHER" id="PTHR30537:SF5">
    <property type="entry name" value="HTH-TYPE TRANSCRIPTIONAL ACTIVATOR TTDR-RELATED"/>
    <property type="match status" value="1"/>
</dbReference>
<dbReference type="Gene3D" id="3.40.190.290">
    <property type="match status" value="1"/>
</dbReference>
<dbReference type="InterPro" id="IPR036390">
    <property type="entry name" value="WH_DNA-bd_sf"/>
</dbReference>
<dbReference type="InterPro" id="IPR058163">
    <property type="entry name" value="LysR-type_TF_proteobact-type"/>
</dbReference>
<accession>A0ABW9W2Y3</accession>
<dbReference type="Gene3D" id="1.10.10.10">
    <property type="entry name" value="Winged helix-like DNA-binding domain superfamily/Winged helix DNA-binding domain"/>
    <property type="match status" value="1"/>
</dbReference>
<evidence type="ECO:0000259" key="5">
    <source>
        <dbReference type="PROSITE" id="PS50931"/>
    </source>
</evidence>
<organism evidence="6 7">
    <name type="scientific">Duganella levis</name>
    <dbReference type="NCBI Taxonomy" id="2692169"/>
    <lineage>
        <taxon>Bacteria</taxon>
        <taxon>Pseudomonadati</taxon>
        <taxon>Pseudomonadota</taxon>
        <taxon>Betaproteobacteria</taxon>
        <taxon>Burkholderiales</taxon>
        <taxon>Oxalobacteraceae</taxon>
        <taxon>Telluria group</taxon>
        <taxon>Duganella</taxon>
    </lineage>
</organism>
<keyword evidence="3" id="KW-0238">DNA-binding</keyword>
<comment type="similarity">
    <text evidence="1">Belongs to the LysR transcriptional regulatory family.</text>
</comment>
<comment type="caution">
    <text evidence="6">The sequence shown here is derived from an EMBL/GenBank/DDBJ whole genome shotgun (WGS) entry which is preliminary data.</text>
</comment>
<dbReference type="EMBL" id="WWCT01000015">
    <property type="protein sequence ID" value="MYN28359.1"/>
    <property type="molecule type" value="Genomic_DNA"/>
</dbReference>
<gene>
    <name evidence="6" type="ORF">GTP69_18270</name>
</gene>
<name>A0ABW9W2Y3_9BURK</name>
<evidence type="ECO:0000256" key="3">
    <source>
        <dbReference type="ARBA" id="ARBA00023125"/>
    </source>
</evidence>
<sequence>MDRLRSMEVFVGVVDAGSFTAAAKVFEMSVVMVGKHIAELEQRLGTRLLNRTTRRQSLTEIGEQYCEQCRQILAHVHSADSGALAMRSSARGTLRISAPVAFGSALLAPSLPDYMAAHPEVSVDLELSERISDVVEEGLDAAIRIGRLEDSTMIARPLQPYGMVICASPAYLSQHGMPGTPADLAHHQCLDFLHWRRVVRWQLNTNAAPKPSRFRSNNGQALKQMALNGFGLAMLAEIVVAEEIAAGRLVPVLRDFMPPMRPLHLIYPRGRQATPKLNSFVDFVVAHFGLP</sequence>
<dbReference type="PANTHER" id="PTHR30537">
    <property type="entry name" value="HTH-TYPE TRANSCRIPTIONAL REGULATOR"/>
    <property type="match status" value="1"/>
</dbReference>
<dbReference type="Pfam" id="PF03466">
    <property type="entry name" value="LysR_substrate"/>
    <property type="match status" value="1"/>
</dbReference>